<dbReference type="Gene3D" id="1.10.357.10">
    <property type="entry name" value="Tetracycline Repressor, domain 2"/>
    <property type="match status" value="1"/>
</dbReference>
<dbReference type="SUPFAM" id="SSF46689">
    <property type="entry name" value="Homeodomain-like"/>
    <property type="match status" value="1"/>
</dbReference>
<evidence type="ECO:0000313" key="2">
    <source>
        <dbReference type="EMBL" id="QHN40217.1"/>
    </source>
</evidence>
<feature type="domain" description="Tetracyclin repressor-like C-terminal group 31" evidence="1">
    <location>
        <begin position="81"/>
        <end position="185"/>
    </location>
</feature>
<dbReference type="AlphaFoldDB" id="A0A857L347"/>
<dbReference type="InterPro" id="IPR041583">
    <property type="entry name" value="TetR_C_31"/>
</dbReference>
<gene>
    <name evidence="2" type="ORF">GII30_14630</name>
</gene>
<dbReference type="RefSeq" id="WP_005187047.1">
    <property type="nucleotide sequence ID" value="NZ_CP045804.1"/>
</dbReference>
<sequence length="188" mass="19825">MARPGDRRPLIADHAIAVLAEGGARALTHQAVDRHAGLPAGSTSYYYRTRAALIEAVVERIRVHSRASFDDAHTGSAAPATVDGAAALIAGQLAGLAGERRDQALAVFALFGEVRERSDLRVGLMRCLFSVELATGLFEALGSDTPLADATDLVDLLTGRLVRLLYGDGDTSIGDLAATVGRFLRRMG</sequence>
<accession>A0A857L347</accession>
<organism evidence="2">
    <name type="scientific">Gordonia amarae</name>
    <dbReference type="NCBI Taxonomy" id="36821"/>
    <lineage>
        <taxon>Bacteria</taxon>
        <taxon>Bacillati</taxon>
        <taxon>Actinomycetota</taxon>
        <taxon>Actinomycetes</taxon>
        <taxon>Mycobacteriales</taxon>
        <taxon>Gordoniaceae</taxon>
        <taxon>Gordonia</taxon>
    </lineage>
</organism>
<dbReference type="Pfam" id="PF17940">
    <property type="entry name" value="TetR_C_31"/>
    <property type="match status" value="1"/>
</dbReference>
<reference evidence="2" key="1">
    <citation type="journal article" date="2021" name="Nat. Microbiol.">
        <title>Cocultivation of an ultrasmall environmental parasitic bacterium with lytic ability against bacteria associated with wastewater foams.</title>
        <authorList>
            <person name="Batinovic S."/>
            <person name="Rose J.J.A."/>
            <person name="Ratcliffe J."/>
            <person name="Seviour R.J."/>
            <person name="Petrovski S."/>
        </authorList>
    </citation>
    <scope>NUCLEOTIDE SEQUENCE</scope>
    <source>
        <strain evidence="2">CON44</strain>
    </source>
</reference>
<evidence type="ECO:0000259" key="1">
    <source>
        <dbReference type="Pfam" id="PF17940"/>
    </source>
</evidence>
<dbReference type="InterPro" id="IPR009057">
    <property type="entry name" value="Homeodomain-like_sf"/>
</dbReference>
<name>A0A857L347_9ACTN</name>
<proteinExistence type="predicted"/>
<dbReference type="EMBL" id="CP045810">
    <property type="protein sequence ID" value="QHN40217.1"/>
    <property type="molecule type" value="Genomic_DNA"/>
</dbReference>
<protein>
    <submittedName>
        <fullName evidence="2">TetR family transcriptional regulator</fullName>
    </submittedName>
</protein>